<dbReference type="GO" id="GO:0022857">
    <property type="term" value="F:transmembrane transporter activity"/>
    <property type="evidence" value="ECO:0007669"/>
    <property type="project" value="InterPro"/>
</dbReference>
<dbReference type="PANTHER" id="PTHR31082">
    <property type="entry name" value="PHEROMONE-REGULATED MEMBRANE PROTEIN 10"/>
    <property type="match status" value="1"/>
</dbReference>
<feature type="transmembrane region" description="Helical" evidence="2">
    <location>
        <begin position="256"/>
        <end position="277"/>
    </location>
</feature>
<reference evidence="4 5" key="1">
    <citation type="journal article" date="2011" name="Stand. Genomic Sci.">
        <title>High quality draft genome sequence of Segniliparus rugosus CDC 945(T)= (ATCC BAA-974(T)).</title>
        <authorList>
            <person name="Earl A.M."/>
            <person name="Desjardins C.A."/>
            <person name="Fitzgerald M.G."/>
            <person name="Arachchi H.M."/>
            <person name="Zeng Q."/>
            <person name="Mehta T."/>
            <person name="Griggs A."/>
            <person name="Birren B.W."/>
            <person name="Toney N.C."/>
            <person name="Carr J."/>
            <person name="Posey J."/>
            <person name="Butler W.R."/>
        </authorList>
    </citation>
    <scope>NUCLEOTIDE SEQUENCE [LARGE SCALE GENOMIC DNA]</scope>
    <source>
        <strain evidence="5">ATCC BAA-974 / DSM 45345 / CCUG 50838 / CIP 108380 / JCM 13579 / CDC 945</strain>
    </source>
</reference>
<evidence type="ECO:0000256" key="2">
    <source>
        <dbReference type="SAM" id="Phobius"/>
    </source>
</evidence>
<evidence type="ECO:0000256" key="1">
    <source>
        <dbReference type="ARBA" id="ARBA00034125"/>
    </source>
</evidence>
<dbReference type="RefSeq" id="WP_007469149.1">
    <property type="nucleotide sequence ID" value="NZ_KI391953.1"/>
</dbReference>
<evidence type="ECO:0000313" key="4">
    <source>
        <dbReference type="EMBL" id="EFV13617.1"/>
    </source>
</evidence>
<comment type="similarity">
    <text evidence="1">Belongs to the ThrE exporter (TC 2.A.79) family.</text>
</comment>
<dbReference type="eggNOG" id="COG2966">
    <property type="taxonomic scope" value="Bacteria"/>
</dbReference>
<protein>
    <recommendedName>
        <fullName evidence="3">Threonine/serine exporter-like N-terminal domain-containing protein</fullName>
    </recommendedName>
</protein>
<feature type="transmembrane region" description="Helical" evidence="2">
    <location>
        <begin position="315"/>
        <end position="333"/>
    </location>
</feature>
<keyword evidence="2" id="KW-0472">Membrane</keyword>
<feature type="transmembrane region" description="Helical" evidence="2">
    <location>
        <begin position="167"/>
        <end position="185"/>
    </location>
</feature>
<organism evidence="4 5">
    <name type="scientific">Segniliparus rugosus (strain ATCC BAA-974 / DSM 45345 / CCUG 50838 / CIP 108380 / JCM 13579 / CDC 945)</name>
    <dbReference type="NCBI Taxonomy" id="679197"/>
    <lineage>
        <taxon>Bacteria</taxon>
        <taxon>Bacillati</taxon>
        <taxon>Actinomycetota</taxon>
        <taxon>Actinomycetes</taxon>
        <taxon>Mycobacteriales</taxon>
        <taxon>Segniliparaceae</taxon>
        <taxon>Segniliparus</taxon>
    </lineage>
</organism>
<feature type="transmembrane region" description="Helical" evidence="2">
    <location>
        <begin position="368"/>
        <end position="388"/>
    </location>
</feature>
<accession>E5XPW6</accession>
<dbReference type="EMBL" id="ACZI02000001">
    <property type="protein sequence ID" value="EFV13617.1"/>
    <property type="molecule type" value="Genomic_DNA"/>
</dbReference>
<feature type="transmembrane region" description="Helical" evidence="2">
    <location>
        <begin position="192"/>
        <end position="213"/>
    </location>
</feature>
<keyword evidence="2" id="KW-0812">Transmembrane</keyword>
<dbReference type="AlphaFoldDB" id="E5XPW6"/>
<dbReference type="InterPro" id="IPR051361">
    <property type="entry name" value="ThrE/Ser_Exporter"/>
</dbReference>
<dbReference type="Proteomes" id="UP000004816">
    <property type="component" value="Unassembled WGS sequence"/>
</dbReference>
<feature type="domain" description="Threonine/serine exporter-like N-terminal" evidence="3">
    <location>
        <begin position="40"/>
        <end position="276"/>
    </location>
</feature>
<evidence type="ECO:0000313" key="5">
    <source>
        <dbReference type="Proteomes" id="UP000004816"/>
    </source>
</evidence>
<evidence type="ECO:0000259" key="3">
    <source>
        <dbReference type="Pfam" id="PF06738"/>
    </source>
</evidence>
<name>E5XPW6_SEGRC</name>
<feature type="transmembrane region" description="Helical" evidence="2">
    <location>
        <begin position="219"/>
        <end position="244"/>
    </location>
</feature>
<dbReference type="InterPro" id="IPR010619">
    <property type="entry name" value="ThrE-like_N"/>
</dbReference>
<proteinExistence type="inferred from homology"/>
<feature type="transmembrane region" description="Helical" evidence="2">
    <location>
        <begin position="142"/>
        <end position="161"/>
    </location>
</feature>
<feature type="transmembrane region" description="Helical" evidence="2">
    <location>
        <begin position="339"/>
        <end position="356"/>
    </location>
</feature>
<comment type="caution">
    <text evidence="4">The sequence shown here is derived from an EMBL/GenBank/DDBJ whole genome shotgun (WGS) entry which is preliminary data.</text>
</comment>
<sequence>MTCIAALRRGSFKRRCLKERPQPLAEVGPCSDEEILTMLRQLGIAMIETGQPTNLVEAELRAVAAAYTPSEARVLAFPTYLMVQLDSSSQAKGQVDVPSRATAQLDQAGEVDTLVQLAKARAVTPGEVVARAKAARAWPPRFGPLVTLLGHMILTLGFGLALQPTWAALPAYVLLGFVVGLVLLLGRWLPSANIMLPPLAAASATVLTTWFLAESAGDGLFRVLAPALISVLPGVTLVIGAVELTSIQVMSGSARLMYGAAQLLLLALGVVVGARIAGPLPHMPPSARLGEWAPYAGAVVASVGFFLYKSAPKGSLPAIAATMLVALVGQQLGGKYVDPMLAGFLGALVVVPFAQFAGRFKRVPPPMVLLVAAFWFLVPGAFSFVSVAEAVTTGAGGARALLFAVIAVFSIALGMLHGWGVDYAAVGLANALRGRRNR</sequence>
<dbReference type="Pfam" id="PF06738">
    <property type="entry name" value="ThrE"/>
    <property type="match status" value="1"/>
</dbReference>
<keyword evidence="2" id="KW-1133">Transmembrane helix</keyword>
<feature type="transmembrane region" description="Helical" evidence="2">
    <location>
        <begin position="292"/>
        <end position="308"/>
    </location>
</feature>
<keyword evidence="5" id="KW-1185">Reference proteome</keyword>
<dbReference type="PANTHER" id="PTHR31082:SF4">
    <property type="entry name" value="PHEROMONE-REGULATED MEMBRANE PROTEIN 10"/>
    <property type="match status" value="1"/>
</dbReference>
<dbReference type="STRING" id="679197.HMPREF9336_01538"/>
<dbReference type="HOGENOM" id="CLU_036601_1_0_11"/>
<gene>
    <name evidence="4" type="ORF">HMPREF9336_01538</name>
</gene>
<feature type="transmembrane region" description="Helical" evidence="2">
    <location>
        <begin position="400"/>
        <end position="429"/>
    </location>
</feature>